<evidence type="ECO:0000313" key="3">
    <source>
        <dbReference type="EMBL" id="NXC67641.1"/>
    </source>
</evidence>
<dbReference type="GO" id="GO:0007018">
    <property type="term" value="P:microtubule-based movement"/>
    <property type="evidence" value="ECO:0007669"/>
    <property type="project" value="InterPro"/>
</dbReference>
<feature type="non-terminal residue" evidence="3">
    <location>
        <position position="1115"/>
    </location>
</feature>
<protein>
    <submittedName>
        <fullName evidence="3">DYH8 protein</fullName>
    </submittedName>
</protein>
<dbReference type="OrthoDB" id="286107at2759"/>
<organism evidence="3 4">
    <name type="scientific">Anhinga anhinga</name>
    <name type="common">Anhinga</name>
    <name type="synonym">Plotus anhinga</name>
    <dbReference type="NCBI Taxonomy" id="56067"/>
    <lineage>
        <taxon>Eukaryota</taxon>
        <taxon>Metazoa</taxon>
        <taxon>Chordata</taxon>
        <taxon>Craniata</taxon>
        <taxon>Vertebrata</taxon>
        <taxon>Euteleostomi</taxon>
        <taxon>Archelosauria</taxon>
        <taxon>Archosauria</taxon>
        <taxon>Dinosauria</taxon>
        <taxon>Saurischia</taxon>
        <taxon>Theropoda</taxon>
        <taxon>Coelurosauria</taxon>
        <taxon>Aves</taxon>
        <taxon>Neognathae</taxon>
        <taxon>Neoaves</taxon>
        <taxon>Aequornithes</taxon>
        <taxon>Suliformes</taxon>
        <taxon>Anhingidae</taxon>
        <taxon>Anhinga</taxon>
    </lineage>
</organism>
<dbReference type="InterPro" id="IPR026983">
    <property type="entry name" value="DHC"/>
</dbReference>
<name>A0A851PQV7_ANHAN</name>
<proteinExistence type="predicted"/>
<evidence type="ECO:0000313" key="4">
    <source>
        <dbReference type="Proteomes" id="UP000657035"/>
    </source>
</evidence>
<evidence type="ECO:0000259" key="2">
    <source>
        <dbReference type="Pfam" id="PF08385"/>
    </source>
</evidence>
<gene>
    <name evidence="3" type="primary">Dnah8_0</name>
    <name evidence="3" type="ORF">ANHANH_R00390</name>
</gene>
<keyword evidence="4" id="KW-1185">Reference proteome</keyword>
<dbReference type="Proteomes" id="UP000657035">
    <property type="component" value="Unassembled WGS sequence"/>
</dbReference>
<dbReference type="Pfam" id="PF08385">
    <property type="entry name" value="DHC_N1"/>
    <property type="match status" value="1"/>
</dbReference>
<reference evidence="3" key="1">
    <citation type="submission" date="2019-09" db="EMBL/GenBank/DDBJ databases">
        <title>Bird 10,000 Genomes (B10K) Project - Family phase.</title>
        <authorList>
            <person name="Zhang G."/>
        </authorList>
    </citation>
    <scope>NUCLEOTIDE SEQUENCE</scope>
    <source>
        <strain evidence="3">B10K-CU-031-38</strain>
    </source>
</reference>
<feature type="non-terminal residue" evidence="3">
    <location>
        <position position="1"/>
    </location>
</feature>
<sequence>RYREIREYRRTKVDASYKYIFEVLSIRLGLDLTTVEEMILDAPSLDAFDSFFAKGGSKTLKVFYQEGEPPGIECGRTIPGVVKGSKMMRFYVDNTPDTFIGLCLFFVRCKNDSPISAKTMHEDIFFGVVDATEGLLHGVRNMIEKIFLPAILATNNWGALSQTKQDTKDKQNFVETINRYLSFLEGAIISIEGTVELKKIDYINFSKLQSFEKVTAAADNPDTVHQLEEVLMIWYRQIERVLIESKQMRKEADDSGPLTELEHWKCMSAKFNFIIEQIKGPNCKAVISVLNVAHSKLLKTWQELDARITDAANESKDNVKYLRTLEKVCQPLYTYDLVSMTHGIPNLINAIRTIHSVSRYYNTSERMTSLFIKVTNQMVTTCRAYITDGGLSLVWEQETSTVIGKIKDCMFLLKEYQKCFHETKQEILEALGEKTFEVSEMYIFGKSEAFCRRLEKITEMITVVQTFCALSLSTIEGIDIVAVKFKNIYQSVQKKQYDILDPRKTEFDVDFGNFMAKIEDLEIQIQTFMRTCFGRILSSQHALQLLQRFQNLRMPCLQEEIVRTVSCILQHYVAELEATKKLYQIQKDDPPLARNMPPVTGKILWVRQLFRRIREPINYFHKSSNILASPEGKAVVRLYNRIAYVLVEFEIVYHNAWMKEISQLQYPLQATIFARHPKTGKFLVNFDPQIPEIVRETKCMIKLGLEVPEQAKKIVKMENNLKSNKLRLEGLLQCYEDLCQETPMIFVNLMTPKMKKMEAVLRQGLSMLTWSSVTLENFFQEADQVLCIFKQFLKKTYTKECAELLNRKSMHIEDAVQELISVFEKNYEIKYSKKTSEKRVLPVKEKRIMFGNNEEERGKNTSAALHGDNSKGSDKEDEFKKKHKEMVAHFSHQVLDSLQKATRLSLDTLKKRIFVSKKKFSVRPSKYEEVASFIKAEVHLAIPNVVMVPSLEDIQQAINRMIQLILEVSRGVAQWGQRHLQKSSLRAEPGTQQVSSAGFGSPGKIAKKGENVVLVRKLRNFYSGVAEHEDISKLVVLLSSSVNSIREVASEVLQDFQKYKVLWTEDRDAKIQQFLASCPSLTEIKEEILHYAMFEQEVEDLKPIIRLGPIELHTG</sequence>
<dbReference type="GO" id="GO:0051959">
    <property type="term" value="F:dynein light intermediate chain binding"/>
    <property type="evidence" value="ECO:0007669"/>
    <property type="project" value="InterPro"/>
</dbReference>
<accession>A0A851PQV7</accession>
<dbReference type="GO" id="GO:0045505">
    <property type="term" value="F:dynein intermediate chain binding"/>
    <property type="evidence" value="ECO:0007669"/>
    <property type="project" value="InterPro"/>
</dbReference>
<dbReference type="PANTHER" id="PTHR46532:SF11">
    <property type="entry name" value="DYNEIN AXONEMAL HEAVY CHAIN 12"/>
    <property type="match status" value="1"/>
</dbReference>
<feature type="region of interest" description="Disordered" evidence="1">
    <location>
        <begin position="851"/>
        <end position="877"/>
    </location>
</feature>
<dbReference type="InterPro" id="IPR013594">
    <property type="entry name" value="Dynein_heavy_tail"/>
</dbReference>
<dbReference type="GO" id="GO:0005858">
    <property type="term" value="C:axonemal dynein complex"/>
    <property type="evidence" value="ECO:0007669"/>
    <property type="project" value="TreeGrafter"/>
</dbReference>
<dbReference type="AlphaFoldDB" id="A0A851PQV7"/>
<dbReference type="EMBL" id="WBMU01000469">
    <property type="protein sequence ID" value="NXC67641.1"/>
    <property type="molecule type" value="Genomic_DNA"/>
</dbReference>
<feature type="domain" description="Dynein heavy chain tail" evidence="2">
    <location>
        <begin position="224"/>
        <end position="778"/>
    </location>
</feature>
<evidence type="ECO:0000256" key="1">
    <source>
        <dbReference type="SAM" id="MobiDB-lite"/>
    </source>
</evidence>
<dbReference type="PANTHER" id="PTHR46532">
    <property type="entry name" value="MALE FERTILITY FACTOR KL5"/>
    <property type="match status" value="1"/>
</dbReference>
<feature type="compositionally biased region" description="Basic and acidic residues" evidence="1">
    <location>
        <begin position="868"/>
        <end position="877"/>
    </location>
</feature>
<comment type="caution">
    <text evidence="3">The sequence shown here is derived from an EMBL/GenBank/DDBJ whole genome shotgun (WGS) entry which is preliminary data.</text>
</comment>